<protein>
    <recommendedName>
        <fullName evidence="2">PGG domain-containing protein</fullName>
    </recommendedName>
</protein>
<feature type="domain" description="PGG" evidence="2">
    <location>
        <begin position="28"/>
        <end position="140"/>
    </location>
</feature>
<dbReference type="PANTHER" id="PTHR24177:SF335">
    <property type="entry name" value="PGG DOMAIN-CONTAINING PROTEIN"/>
    <property type="match status" value="1"/>
</dbReference>
<reference evidence="3" key="1">
    <citation type="journal article" date="2023" name="Plant J.">
        <title>Genome sequences and population genomics provide insights into the demographic history, inbreeding, and mutation load of two 'living fossil' tree species of Dipteronia.</title>
        <authorList>
            <person name="Feng Y."/>
            <person name="Comes H.P."/>
            <person name="Chen J."/>
            <person name="Zhu S."/>
            <person name="Lu R."/>
            <person name="Zhang X."/>
            <person name="Li P."/>
            <person name="Qiu J."/>
            <person name="Olsen K.M."/>
            <person name="Qiu Y."/>
        </authorList>
    </citation>
    <scope>NUCLEOTIDE SEQUENCE</scope>
    <source>
        <strain evidence="3">NBL</strain>
    </source>
</reference>
<dbReference type="InterPro" id="IPR026961">
    <property type="entry name" value="PGG_dom"/>
</dbReference>
<keyword evidence="4" id="KW-1185">Reference proteome</keyword>
<evidence type="ECO:0000313" key="4">
    <source>
        <dbReference type="Proteomes" id="UP001281410"/>
    </source>
</evidence>
<accession>A0AAE0AD89</accession>
<feature type="transmembrane region" description="Helical" evidence="1">
    <location>
        <begin position="73"/>
        <end position="104"/>
    </location>
</feature>
<gene>
    <name evidence="3" type="ORF">Dsin_016370</name>
</gene>
<keyword evidence="1" id="KW-1133">Transmembrane helix</keyword>
<dbReference type="GO" id="GO:0016020">
    <property type="term" value="C:membrane"/>
    <property type="evidence" value="ECO:0007669"/>
    <property type="project" value="TreeGrafter"/>
</dbReference>
<evidence type="ECO:0000256" key="1">
    <source>
        <dbReference type="SAM" id="Phobius"/>
    </source>
</evidence>
<dbReference type="AlphaFoldDB" id="A0AAE0AD89"/>
<feature type="transmembrane region" description="Helical" evidence="1">
    <location>
        <begin position="116"/>
        <end position="142"/>
    </location>
</feature>
<dbReference type="EMBL" id="JANJYJ010000005">
    <property type="protein sequence ID" value="KAK3211664.1"/>
    <property type="molecule type" value="Genomic_DNA"/>
</dbReference>
<comment type="caution">
    <text evidence="3">The sequence shown here is derived from an EMBL/GenBank/DDBJ whole genome shotgun (WGS) entry which is preliminary data.</text>
</comment>
<evidence type="ECO:0000259" key="2">
    <source>
        <dbReference type="Pfam" id="PF13962"/>
    </source>
</evidence>
<feature type="transmembrane region" description="Helical" evidence="1">
    <location>
        <begin position="34"/>
        <end position="53"/>
    </location>
</feature>
<name>A0AAE0AD89_9ROSI</name>
<evidence type="ECO:0000313" key="3">
    <source>
        <dbReference type="EMBL" id="KAK3211664.1"/>
    </source>
</evidence>
<dbReference type="Proteomes" id="UP001281410">
    <property type="component" value="Unassembled WGS sequence"/>
</dbReference>
<organism evidence="3 4">
    <name type="scientific">Dipteronia sinensis</name>
    <dbReference type="NCBI Taxonomy" id="43782"/>
    <lineage>
        <taxon>Eukaryota</taxon>
        <taxon>Viridiplantae</taxon>
        <taxon>Streptophyta</taxon>
        <taxon>Embryophyta</taxon>
        <taxon>Tracheophyta</taxon>
        <taxon>Spermatophyta</taxon>
        <taxon>Magnoliopsida</taxon>
        <taxon>eudicotyledons</taxon>
        <taxon>Gunneridae</taxon>
        <taxon>Pentapetalae</taxon>
        <taxon>rosids</taxon>
        <taxon>malvids</taxon>
        <taxon>Sapindales</taxon>
        <taxon>Sapindaceae</taxon>
        <taxon>Hippocastanoideae</taxon>
        <taxon>Acereae</taxon>
        <taxon>Dipteronia</taxon>
    </lineage>
</organism>
<keyword evidence="1" id="KW-0812">Transmembrane</keyword>
<proteinExistence type="predicted"/>
<dbReference type="PANTHER" id="PTHR24177">
    <property type="entry name" value="CASKIN"/>
    <property type="match status" value="1"/>
</dbReference>
<dbReference type="Pfam" id="PF13962">
    <property type="entry name" value="PGG"/>
    <property type="match status" value="1"/>
</dbReference>
<sequence length="196" mass="21717">MEEVNESNKTPSELFSMEHEELVKEGERWMKNTAASCLVVATLIAAVMFTSAFTVPGGNNSTTGMPVFLRYDAFLIFLLTNSLSLFSSSTSVLVFLGILISRYAEKDFHKSLPRKLIISLVTLLFSIITMMVAFGSATFVILKNRLSWGAIPIILLSAIPIAAFALFQFPLFVEVLIRTYGGSILKKHQKNLTKPD</sequence>
<keyword evidence="1" id="KW-0472">Membrane</keyword>
<feature type="transmembrane region" description="Helical" evidence="1">
    <location>
        <begin position="148"/>
        <end position="177"/>
    </location>
</feature>